<evidence type="ECO:0000256" key="3">
    <source>
        <dbReference type="ARBA" id="ARBA00022801"/>
    </source>
</evidence>
<dbReference type="Gene3D" id="3.40.50.2300">
    <property type="match status" value="1"/>
</dbReference>
<proteinExistence type="inferred from homology"/>
<accession>A0A939EKJ2</accession>
<sequence>MTHSVLFVCLGNICRSPLAEGVFRDLVEDAGLVERFLIDSAGTGAWHTGNPPDPRSIEIAATYGIDISRQKARQVRAGDFERFGIILAMDGSNLNTLWARDEVGSADIRLLLDDPPRDVPDPYYGGTDGFEEVYRLLRFGCETLLRRLT</sequence>
<dbReference type="InterPro" id="IPR036196">
    <property type="entry name" value="Ptyr_pPase_sf"/>
</dbReference>
<dbReference type="PANTHER" id="PTHR11717:SF7">
    <property type="entry name" value="LOW MOLECULAR WEIGHT PHOSPHOTYROSINE PROTEIN PHOSPHATASE"/>
    <property type="match status" value="1"/>
</dbReference>
<protein>
    <recommendedName>
        <fullName evidence="2">protein-tyrosine-phosphatase</fullName>
        <ecNumber evidence="2">3.1.3.48</ecNumber>
    </recommendedName>
</protein>
<dbReference type="PRINTS" id="PR00719">
    <property type="entry name" value="LMWPTPASE"/>
</dbReference>
<evidence type="ECO:0000313" key="8">
    <source>
        <dbReference type="Proteomes" id="UP000664096"/>
    </source>
</evidence>
<organism evidence="7 8">
    <name type="scientific">Roseibium aggregatum</name>
    <dbReference type="NCBI Taxonomy" id="187304"/>
    <lineage>
        <taxon>Bacteria</taxon>
        <taxon>Pseudomonadati</taxon>
        <taxon>Pseudomonadota</taxon>
        <taxon>Alphaproteobacteria</taxon>
        <taxon>Hyphomicrobiales</taxon>
        <taxon>Stappiaceae</taxon>
        <taxon>Roseibium</taxon>
    </lineage>
</organism>
<dbReference type="Pfam" id="PF01451">
    <property type="entry name" value="LMWPc"/>
    <property type="match status" value="1"/>
</dbReference>
<feature type="active site" description="Proton donor" evidence="5">
    <location>
        <position position="121"/>
    </location>
</feature>
<comment type="caution">
    <text evidence="7">The sequence shown here is derived from an EMBL/GenBank/DDBJ whole genome shotgun (WGS) entry which is preliminary data.</text>
</comment>
<evidence type="ECO:0000256" key="2">
    <source>
        <dbReference type="ARBA" id="ARBA00013064"/>
    </source>
</evidence>
<keyword evidence="3" id="KW-0378">Hydrolase</keyword>
<feature type="active site" description="Nucleophile" evidence="5">
    <location>
        <position position="9"/>
    </location>
</feature>
<evidence type="ECO:0000256" key="5">
    <source>
        <dbReference type="PIRSR" id="PIRSR617867-1"/>
    </source>
</evidence>
<dbReference type="PANTHER" id="PTHR11717">
    <property type="entry name" value="LOW MOLECULAR WEIGHT PROTEIN TYROSINE PHOSPHATASE"/>
    <property type="match status" value="1"/>
</dbReference>
<gene>
    <name evidence="7" type="ORF">JF539_23805</name>
</gene>
<comment type="similarity">
    <text evidence="1">Belongs to the low molecular weight phosphotyrosine protein phosphatase family.</text>
</comment>
<dbReference type="CDD" id="cd16343">
    <property type="entry name" value="LMWPTP"/>
    <property type="match status" value="1"/>
</dbReference>
<dbReference type="RefSeq" id="WP_207143229.1">
    <property type="nucleotide sequence ID" value="NZ_JAEKJZ010000006.1"/>
</dbReference>
<dbReference type="Proteomes" id="UP000664096">
    <property type="component" value="Unassembled WGS sequence"/>
</dbReference>
<evidence type="ECO:0000256" key="4">
    <source>
        <dbReference type="ARBA" id="ARBA00022912"/>
    </source>
</evidence>
<dbReference type="AlphaFoldDB" id="A0A939EKJ2"/>
<dbReference type="InterPro" id="IPR023485">
    <property type="entry name" value="Ptyr_pPase"/>
</dbReference>
<dbReference type="EC" id="3.1.3.48" evidence="2"/>
<dbReference type="SUPFAM" id="SSF52788">
    <property type="entry name" value="Phosphotyrosine protein phosphatases I"/>
    <property type="match status" value="1"/>
</dbReference>
<dbReference type="InterPro" id="IPR050438">
    <property type="entry name" value="LMW_PTPase"/>
</dbReference>
<dbReference type="GO" id="GO:0004725">
    <property type="term" value="F:protein tyrosine phosphatase activity"/>
    <property type="evidence" value="ECO:0007669"/>
    <property type="project" value="UniProtKB-EC"/>
</dbReference>
<evidence type="ECO:0000256" key="1">
    <source>
        <dbReference type="ARBA" id="ARBA00011063"/>
    </source>
</evidence>
<dbReference type="InterPro" id="IPR017867">
    <property type="entry name" value="Tyr_phospatase_low_mol_wt"/>
</dbReference>
<dbReference type="EMBL" id="JAEKJZ010000006">
    <property type="protein sequence ID" value="MBN9673404.1"/>
    <property type="molecule type" value="Genomic_DNA"/>
</dbReference>
<feature type="domain" description="Phosphotyrosine protein phosphatase I" evidence="6">
    <location>
        <begin position="3"/>
        <end position="147"/>
    </location>
</feature>
<evidence type="ECO:0000313" key="7">
    <source>
        <dbReference type="EMBL" id="MBN9673404.1"/>
    </source>
</evidence>
<dbReference type="SMART" id="SM00226">
    <property type="entry name" value="LMWPc"/>
    <property type="match status" value="1"/>
</dbReference>
<reference evidence="7" key="1">
    <citation type="submission" date="2020-12" db="EMBL/GenBank/DDBJ databases">
        <title>Oil enriched cultivation method for isolating marine PHA-producing bacteria.</title>
        <authorList>
            <person name="Zheng W."/>
            <person name="Yu S."/>
            <person name="Huang Y."/>
        </authorList>
    </citation>
    <scope>NUCLEOTIDE SEQUENCE</scope>
    <source>
        <strain evidence="7">SY-2-12</strain>
    </source>
</reference>
<evidence type="ECO:0000259" key="6">
    <source>
        <dbReference type="SMART" id="SM00226"/>
    </source>
</evidence>
<name>A0A939EKJ2_9HYPH</name>
<feature type="active site" evidence="5">
    <location>
        <position position="15"/>
    </location>
</feature>
<keyword evidence="4" id="KW-0904">Protein phosphatase</keyword>